<name>A0ABR3WL78_9PEZI</name>
<sequence>MIDKFAVGALLTRTLGGLSYAYAQLQSMCEEGQNPASRLGVFIWVDLSSQGVKFPGVQQSTSCSWHRVPSARWLPSLAWLCRVRSSFKAVVGLMS</sequence>
<protein>
    <submittedName>
        <fullName evidence="1">Uncharacterized protein</fullName>
    </submittedName>
</protein>
<comment type="caution">
    <text evidence="1">The sequence shown here is derived from an EMBL/GenBank/DDBJ whole genome shotgun (WGS) entry which is preliminary data.</text>
</comment>
<evidence type="ECO:0000313" key="2">
    <source>
        <dbReference type="Proteomes" id="UP001586593"/>
    </source>
</evidence>
<keyword evidence="2" id="KW-1185">Reference proteome</keyword>
<dbReference type="EMBL" id="JAZHXJ010000330">
    <property type="protein sequence ID" value="KAL1864399.1"/>
    <property type="molecule type" value="Genomic_DNA"/>
</dbReference>
<dbReference type="Proteomes" id="UP001586593">
    <property type="component" value="Unassembled WGS sequence"/>
</dbReference>
<proteinExistence type="predicted"/>
<gene>
    <name evidence="1" type="ORF">VTK73DRAFT_5898</name>
</gene>
<reference evidence="1 2" key="1">
    <citation type="journal article" date="2024" name="Commun. Biol.">
        <title>Comparative genomic analysis of thermophilic fungi reveals convergent evolutionary adaptations and gene losses.</title>
        <authorList>
            <person name="Steindorff A.S."/>
            <person name="Aguilar-Pontes M.V."/>
            <person name="Robinson A.J."/>
            <person name="Andreopoulos B."/>
            <person name="LaButti K."/>
            <person name="Kuo A."/>
            <person name="Mondo S."/>
            <person name="Riley R."/>
            <person name="Otillar R."/>
            <person name="Haridas S."/>
            <person name="Lipzen A."/>
            <person name="Grimwood J."/>
            <person name="Schmutz J."/>
            <person name="Clum A."/>
            <person name="Reid I.D."/>
            <person name="Moisan M.C."/>
            <person name="Butler G."/>
            <person name="Nguyen T.T.M."/>
            <person name="Dewar K."/>
            <person name="Conant G."/>
            <person name="Drula E."/>
            <person name="Henrissat B."/>
            <person name="Hansel C."/>
            <person name="Singer S."/>
            <person name="Hutchinson M.I."/>
            <person name="de Vries R.P."/>
            <person name="Natvig D.O."/>
            <person name="Powell A.J."/>
            <person name="Tsang A."/>
            <person name="Grigoriev I.V."/>
        </authorList>
    </citation>
    <scope>NUCLEOTIDE SEQUENCE [LARGE SCALE GENOMIC DNA]</scope>
    <source>
        <strain evidence="1 2">ATCC 24622</strain>
    </source>
</reference>
<organism evidence="1 2">
    <name type="scientific">Phialemonium thermophilum</name>
    <dbReference type="NCBI Taxonomy" id="223376"/>
    <lineage>
        <taxon>Eukaryota</taxon>
        <taxon>Fungi</taxon>
        <taxon>Dikarya</taxon>
        <taxon>Ascomycota</taxon>
        <taxon>Pezizomycotina</taxon>
        <taxon>Sordariomycetes</taxon>
        <taxon>Sordariomycetidae</taxon>
        <taxon>Cephalothecales</taxon>
        <taxon>Cephalothecaceae</taxon>
        <taxon>Phialemonium</taxon>
    </lineage>
</organism>
<evidence type="ECO:0000313" key="1">
    <source>
        <dbReference type="EMBL" id="KAL1864399.1"/>
    </source>
</evidence>
<accession>A0ABR3WL78</accession>